<evidence type="ECO:0000313" key="13">
    <source>
        <dbReference type="Proteomes" id="UP000001962"/>
    </source>
</evidence>
<name>Q0AAC7_ALKEH</name>
<sequence length="164" mass="17257">MLHQKGLTLVELLIVLVVTSVLLTQAVPALNGVITSLRLTTAANDFISALHTARSQAVRSNTVTVLCPAGQDGACDEDGEFSQGWLVTGDASDPSATHRLWSAPGPEIQVNFPQDGLARFSGDGIPRQAGGGFLAGTAVFCLNGQSRRVILSRNGRIRTVTTEC</sequence>
<dbReference type="RefSeq" id="WP_011628605.1">
    <property type="nucleotide sequence ID" value="NC_008340.1"/>
</dbReference>
<dbReference type="InterPro" id="IPR012902">
    <property type="entry name" value="N_methyl_site"/>
</dbReference>
<proteinExistence type="inferred from homology"/>
<evidence type="ECO:0000256" key="5">
    <source>
        <dbReference type="ARBA" id="ARBA00022519"/>
    </source>
</evidence>
<dbReference type="GO" id="GO:0015627">
    <property type="term" value="C:type II protein secretion system complex"/>
    <property type="evidence" value="ECO:0007669"/>
    <property type="project" value="InterPro"/>
</dbReference>
<accession>Q0AAC7</accession>
<organism evidence="12 13">
    <name type="scientific">Alkalilimnicola ehrlichii (strain ATCC BAA-1101 / DSM 17681 / MLHE-1)</name>
    <dbReference type="NCBI Taxonomy" id="187272"/>
    <lineage>
        <taxon>Bacteria</taxon>
        <taxon>Pseudomonadati</taxon>
        <taxon>Pseudomonadota</taxon>
        <taxon>Gammaproteobacteria</taxon>
        <taxon>Chromatiales</taxon>
        <taxon>Ectothiorhodospiraceae</taxon>
        <taxon>Alkalilimnicola</taxon>
    </lineage>
</organism>
<reference evidence="13" key="1">
    <citation type="submission" date="2006-08" db="EMBL/GenBank/DDBJ databases">
        <title>Complete sequence of Alkalilimnicola ehrilichei MLHE-1.</title>
        <authorList>
            <person name="Copeland A."/>
            <person name="Lucas S."/>
            <person name="Lapidus A."/>
            <person name="Barry K."/>
            <person name="Detter J.C."/>
            <person name="Glavina del Rio T."/>
            <person name="Hammon N."/>
            <person name="Israni S."/>
            <person name="Dalin E."/>
            <person name="Tice H."/>
            <person name="Pitluck S."/>
            <person name="Sims D."/>
            <person name="Brettin T."/>
            <person name="Bruce D."/>
            <person name="Han C."/>
            <person name="Tapia R."/>
            <person name="Gilna P."/>
            <person name="Schmutz J."/>
            <person name="Larimer F."/>
            <person name="Land M."/>
            <person name="Hauser L."/>
            <person name="Kyrpides N."/>
            <person name="Mikhailova N."/>
            <person name="Oremland R.S."/>
            <person name="Hoeft S.E."/>
            <person name="Switzer-Blum J."/>
            <person name="Kulp T."/>
            <person name="King G."/>
            <person name="Tabita R."/>
            <person name="Witte B."/>
            <person name="Santini J.M."/>
            <person name="Basu P."/>
            <person name="Hollibaugh J.T."/>
            <person name="Xie G."/>
            <person name="Stolz J.F."/>
            <person name="Richardson P."/>
        </authorList>
    </citation>
    <scope>NUCLEOTIDE SEQUENCE [LARGE SCALE GENOMIC DNA]</scope>
    <source>
        <strain evidence="13">ATCC BAA-1101 / DSM 17681 / MLHE-1</strain>
    </source>
</reference>
<comment type="subcellular location">
    <subcellularLocation>
        <location evidence="1">Cell inner membrane</location>
        <topology evidence="1">Single-pass membrane protein</topology>
    </subcellularLocation>
</comment>
<keyword evidence="3" id="KW-1003">Cell membrane</keyword>
<dbReference type="Proteomes" id="UP000001962">
    <property type="component" value="Chromosome"/>
</dbReference>
<evidence type="ECO:0000256" key="8">
    <source>
        <dbReference type="ARBA" id="ARBA00023136"/>
    </source>
</evidence>
<dbReference type="GO" id="GO:0015628">
    <property type="term" value="P:protein secretion by the type II secretion system"/>
    <property type="evidence" value="ECO:0007669"/>
    <property type="project" value="InterPro"/>
</dbReference>
<dbReference type="InterPro" id="IPR022346">
    <property type="entry name" value="T2SS_GspH"/>
</dbReference>
<keyword evidence="7" id="KW-1133">Transmembrane helix</keyword>
<dbReference type="Pfam" id="PF12019">
    <property type="entry name" value="GspH"/>
    <property type="match status" value="1"/>
</dbReference>
<dbReference type="eggNOG" id="COG4970">
    <property type="taxonomic scope" value="Bacteria"/>
</dbReference>
<keyword evidence="13" id="KW-1185">Reference proteome</keyword>
<dbReference type="Gene3D" id="3.55.40.10">
    <property type="entry name" value="minor pseudopilin epsh domain"/>
    <property type="match status" value="1"/>
</dbReference>
<dbReference type="HOGENOM" id="CLU_084761_1_1_6"/>
<evidence type="ECO:0000259" key="11">
    <source>
        <dbReference type="Pfam" id="PF12019"/>
    </source>
</evidence>
<dbReference type="SUPFAM" id="SSF54523">
    <property type="entry name" value="Pili subunits"/>
    <property type="match status" value="1"/>
</dbReference>
<evidence type="ECO:0000256" key="6">
    <source>
        <dbReference type="ARBA" id="ARBA00022692"/>
    </source>
</evidence>
<keyword evidence="8" id="KW-0472">Membrane</keyword>
<dbReference type="KEGG" id="aeh:Mlg_0856"/>
<dbReference type="Pfam" id="PF07963">
    <property type="entry name" value="N_methyl"/>
    <property type="match status" value="1"/>
</dbReference>
<evidence type="ECO:0000256" key="1">
    <source>
        <dbReference type="ARBA" id="ARBA00004377"/>
    </source>
</evidence>
<keyword evidence="5" id="KW-0997">Cell inner membrane</keyword>
<feature type="domain" description="General secretion pathway GspH" evidence="11">
    <location>
        <begin position="42"/>
        <end position="155"/>
    </location>
</feature>
<dbReference type="EMBL" id="CP000453">
    <property type="protein sequence ID" value="ABI56210.1"/>
    <property type="molecule type" value="Genomic_DNA"/>
</dbReference>
<evidence type="ECO:0000313" key="12">
    <source>
        <dbReference type="EMBL" id="ABI56210.1"/>
    </source>
</evidence>
<keyword evidence="4" id="KW-0488">Methylation</keyword>
<dbReference type="InterPro" id="IPR045584">
    <property type="entry name" value="Pilin-like"/>
</dbReference>
<evidence type="ECO:0000256" key="3">
    <source>
        <dbReference type="ARBA" id="ARBA00022475"/>
    </source>
</evidence>
<keyword evidence="6" id="KW-0812">Transmembrane</keyword>
<gene>
    <name evidence="12" type="ordered locus">Mlg_0856</name>
</gene>
<dbReference type="NCBIfam" id="TIGR02532">
    <property type="entry name" value="IV_pilin_GFxxxE"/>
    <property type="match status" value="1"/>
</dbReference>
<evidence type="ECO:0000256" key="2">
    <source>
        <dbReference type="ARBA" id="ARBA00021549"/>
    </source>
</evidence>
<evidence type="ECO:0000256" key="4">
    <source>
        <dbReference type="ARBA" id="ARBA00022481"/>
    </source>
</evidence>
<dbReference type="GO" id="GO:0005886">
    <property type="term" value="C:plasma membrane"/>
    <property type="evidence" value="ECO:0007669"/>
    <property type="project" value="UniProtKB-SubCell"/>
</dbReference>
<evidence type="ECO:0000256" key="9">
    <source>
        <dbReference type="ARBA" id="ARBA00025772"/>
    </source>
</evidence>
<dbReference type="AlphaFoldDB" id="Q0AAC7"/>
<comment type="similarity">
    <text evidence="9">Belongs to the GSP H family.</text>
</comment>
<evidence type="ECO:0000256" key="7">
    <source>
        <dbReference type="ARBA" id="ARBA00022989"/>
    </source>
</evidence>
<evidence type="ECO:0000256" key="10">
    <source>
        <dbReference type="ARBA" id="ARBA00030775"/>
    </source>
</evidence>
<protein>
    <recommendedName>
        <fullName evidence="2">Type II secretion system protein H</fullName>
    </recommendedName>
    <alternativeName>
        <fullName evidence="10">General secretion pathway protein H</fullName>
    </alternativeName>
</protein>